<dbReference type="EMBL" id="RQXV01000005">
    <property type="protein sequence ID" value="RRC99301.1"/>
    <property type="molecule type" value="Genomic_DNA"/>
</dbReference>
<feature type="transmembrane region" description="Helical" evidence="1">
    <location>
        <begin position="143"/>
        <end position="162"/>
    </location>
</feature>
<keyword evidence="3" id="KW-1185">Reference proteome</keyword>
<evidence type="ECO:0000313" key="3">
    <source>
        <dbReference type="Proteomes" id="UP000267535"/>
    </source>
</evidence>
<feature type="transmembrane region" description="Helical" evidence="1">
    <location>
        <begin position="15"/>
        <end position="37"/>
    </location>
</feature>
<feature type="transmembrane region" description="Helical" evidence="1">
    <location>
        <begin position="100"/>
        <end position="123"/>
    </location>
</feature>
<dbReference type="RefSeq" id="WP_124926139.1">
    <property type="nucleotide sequence ID" value="NZ_BMOH01000004.1"/>
</dbReference>
<name>A0A3P1SPW7_9GAMM</name>
<sequence length="255" mass="28196">MMTQTITAVIRRDRIIIGLAIGIISLLAWIYMVQMAIDSTEMMSMAPGMKSSPEMLWLNIMMWSVMMVAMMLPSASPMILCFTRVTEQQNKSDGVTLKTLVFITGYLSVWCVFSVMASLLQFALSGSGILSLPMVKFESQVGAFLLVSVGLFQWSTLKQACLTKCRSPLSFLLLEWRRGYRGAFIMGVRHGVICTGCCWALMLLMFVGGVMNLIWMAALTVYVLVEKVIPDGRLFSRISGLLLVLTGVGVLITST</sequence>
<dbReference type="AlphaFoldDB" id="A0A3P1SPW7"/>
<proteinExistence type="predicted"/>
<protein>
    <submittedName>
        <fullName evidence="2">DUF2182 domain-containing protein</fullName>
    </submittedName>
</protein>
<dbReference type="InterPro" id="IPR018688">
    <property type="entry name" value="PpoB2-like"/>
</dbReference>
<keyword evidence="1" id="KW-0472">Membrane</keyword>
<gene>
    <name evidence="2" type="ORF">EHS89_10685</name>
</gene>
<dbReference type="Proteomes" id="UP000267535">
    <property type="component" value="Unassembled WGS sequence"/>
</dbReference>
<keyword evidence="1" id="KW-0812">Transmembrane</keyword>
<reference evidence="2 3" key="1">
    <citation type="submission" date="2018-11" db="EMBL/GenBank/DDBJ databases">
        <title>The draft genome sequence of Amphritea balenae JAMM 1525T.</title>
        <authorList>
            <person name="Fang Z."/>
            <person name="Zhang Y."/>
            <person name="Han X."/>
        </authorList>
    </citation>
    <scope>NUCLEOTIDE SEQUENCE [LARGE SCALE GENOMIC DNA]</scope>
    <source>
        <strain evidence="2 3">JAMM 1525</strain>
    </source>
</reference>
<evidence type="ECO:0000313" key="2">
    <source>
        <dbReference type="EMBL" id="RRC99301.1"/>
    </source>
</evidence>
<feature type="transmembrane region" description="Helical" evidence="1">
    <location>
        <begin position="208"/>
        <end position="225"/>
    </location>
</feature>
<feature type="transmembrane region" description="Helical" evidence="1">
    <location>
        <begin position="234"/>
        <end position="252"/>
    </location>
</feature>
<feature type="transmembrane region" description="Helical" evidence="1">
    <location>
        <begin position="57"/>
        <end position="80"/>
    </location>
</feature>
<accession>A0A3P1SPW7</accession>
<dbReference type="OrthoDB" id="980055at2"/>
<keyword evidence="1" id="KW-1133">Transmembrane helix</keyword>
<comment type="caution">
    <text evidence="2">The sequence shown here is derived from an EMBL/GenBank/DDBJ whole genome shotgun (WGS) entry which is preliminary data.</text>
</comment>
<organism evidence="2 3">
    <name type="scientific">Amphritea balenae</name>
    <dbReference type="NCBI Taxonomy" id="452629"/>
    <lineage>
        <taxon>Bacteria</taxon>
        <taxon>Pseudomonadati</taxon>
        <taxon>Pseudomonadota</taxon>
        <taxon>Gammaproteobacteria</taxon>
        <taxon>Oceanospirillales</taxon>
        <taxon>Oceanospirillaceae</taxon>
        <taxon>Amphritea</taxon>
    </lineage>
</organism>
<dbReference type="Pfam" id="PF09948">
    <property type="entry name" value="PpoB2"/>
    <property type="match status" value="1"/>
</dbReference>
<evidence type="ECO:0000256" key="1">
    <source>
        <dbReference type="SAM" id="Phobius"/>
    </source>
</evidence>